<dbReference type="GO" id="GO:0022857">
    <property type="term" value="F:transmembrane transporter activity"/>
    <property type="evidence" value="ECO:0007669"/>
    <property type="project" value="UniProtKB-ARBA"/>
</dbReference>
<dbReference type="SUPFAM" id="SSF52540">
    <property type="entry name" value="P-loop containing nucleoside triphosphate hydrolases"/>
    <property type="match status" value="1"/>
</dbReference>
<dbReference type="SMART" id="SM00382">
    <property type="entry name" value="AAA"/>
    <property type="match status" value="1"/>
</dbReference>
<proteinExistence type="inferred from homology"/>
<dbReference type="PANTHER" id="PTHR42798">
    <property type="entry name" value="LIPOPROTEIN-RELEASING SYSTEM ATP-BINDING PROTEIN LOLD"/>
    <property type="match status" value="1"/>
</dbReference>
<evidence type="ECO:0000256" key="2">
    <source>
        <dbReference type="ARBA" id="ARBA00022448"/>
    </source>
</evidence>
<dbReference type="InterPro" id="IPR003439">
    <property type="entry name" value="ABC_transporter-like_ATP-bd"/>
</dbReference>
<dbReference type="GO" id="GO:0016887">
    <property type="term" value="F:ATP hydrolysis activity"/>
    <property type="evidence" value="ECO:0007669"/>
    <property type="project" value="InterPro"/>
</dbReference>
<dbReference type="FunFam" id="3.40.50.300:FF:000032">
    <property type="entry name" value="Export ABC transporter ATP-binding protein"/>
    <property type="match status" value="1"/>
</dbReference>
<dbReference type="STRING" id="1121316.SAMN02745207_02990"/>
<dbReference type="Gene3D" id="3.40.50.300">
    <property type="entry name" value="P-loop containing nucleotide triphosphate hydrolases"/>
    <property type="match status" value="1"/>
</dbReference>
<dbReference type="GO" id="GO:0005524">
    <property type="term" value="F:ATP binding"/>
    <property type="evidence" value="ECO:0007669"/>
    <property type="project" value="UniProtKB-KW"/>
</dbReference>
<keyword evidence="3" id="KW-0547">Nucleotide-binding</keyword>
<dbReference type="OrthoDB" id="9802264at2"/>
<reference evidence="6 7" key="1">
    <citation type="submission" date="2016-11" db="EMBL/GenBank/DDBJ databases">
        <authorList>
            <person name="Jaros S."/>
            <person name="Januszkiewicz K."/>
            <person name="Wedrychowicz H."/>
        </authorList>
    </citation>
    <scope>NUCLEOTIDE SEQUENCE [LARGE SCALE GENOMIC DNA]</scope>
    <source>
        <strain evidence="6 7">DSM 8605</strain>
    </source>
</reference>
<dbReference type="GO" id="GO:0098796">
    <property type="term" value="C:membrane protein complex"/>
    <property type="evidence" value="ECO:0007669"/>
    <property type="project" value="UniProtKB-ARBA"/>
</dbReference>
<feature type="domain" description="ABC transporter" evidence="5">
    <location>
        <begin position="2"/>
        <end position="229"/>
    </location>
</feature>
<dbReference type="PROSITE" id="PS00211">
    <property type="entry name" value="ABC_TRANSPORTER_1"/>
    <property type="match status" value="1"/>
</dbReference>
<dbReference type="Pfam" id="PF00005">
    <property type="entry name" value="ABC_tran"/>
    <property type="match status" value="1"/>
</dbReference>
<dbReference type="PANTHER" id="PTHR42798:SF6">
    <property type="entry name" value="CELL DIVISION ATP-BINDING PROTEIN FTSE"/>
    <property type="match status" value="1"/>
</dbReference>
<dbReference type="InterPro" id="IPR003593">
    <property type="entry name" value="AAA+_ATPase"/>
</dbReference>
<evidence type="ECO:0000256" key="3">
    <source>
        <dbReference type="ARBA" id="ARBA00022741"/>
    </source>
</evidence>
<dbReference type="InterPro" id="IPR017911">
    <property type="entry name" value="MacB-like_ATP-bd"/>
</dbReference>
<accession>A0A1M5WN33</accession>
<dbReference type="InterPro" id="IPR017871">
    <property type="entry name" value="ABC_transporter-like_CS"/>
</dbReference>
<evidence type="ECO:0000256" key="1">
    <source>
        <dbReference type="ARBA" id="ARBA00005417"/>
    </source>
</evidence>
<dbReference type="EMBL" id="FQXM01000018">
    <property type="protein sequence ID" value="SHH88433.1"/>
    <property type="molecule type" value="Genomic_DNA"/>
</dbReference>
<organism evidence="6 7">
    <name type="scientific">Clostridium grantii DSM 8605</name>
    <dbReference type="NCBI Taxonomy" id="1121316"/>
    <lineage>
        <taxon>Bacteria</taxon>
        <taxon>Bacillati</taxon>
        <taxon>Bacillota</taxon>
        <taxon>Clostridia</taxon>
        <taxon>Eubacteriales</taxon>
        <taxon>Clostridiaceae</taxon>
        <taxon>Clostridium</taxon>
    </lineage>
</organism>
<name>A0A1M5WN33_9CLOT</name>
<keyword evidence="4 6" id="KW-0067">ATP-binding</keyword>
<gene>
    <name evidence="6" type="ORF">SAMN02745207_02990</name>
</gene>
<evidence type="ECO:0000256" key="4">
    <source>
        <dbReference type="ARBA" id="ARBA00022840"/>
    </source>
</evidence>
<dbReference type="InterPro" id="IPR027417">
    <property type="entry name" value="P-loop_NTPase"/>
</dbReference>
<dbReference type="PROSITE" id="PS50893">
    <property type="entry name" value="ABC_TRANSPORTER_2"/>
    <property type="match status" value="1"/>
</dbReference>
<evidence type="ECO:0000313" key="6">
    <source>
        <dbReference type="EMBL" id="SHH88433.1"/>
    </source>
</evidence>
<comment type="similarity">
    <text evidence="1">Belongs to the ABC transporter superfamily.</text>
</comment>
<protein>
    <submittedName>
        <fullName evidence="6">Putative ABC transport system ATP-binding protein</fullName>
    </submittedName>
</protein>
<dbReference type="AlphaFoldDB" id="A0A1M5WN33"/>
<keyword evidence="2" id="KW-0813">Transport</keyword>
<dbReference type="Proteomes" id="UP000184447">
    <property type="component" value="Unassembled WGS sequence"/>
</dbReference>
<dbReference type="RefSeq" id="WP_073339235.1">
    <property type="nucleotide sequence ID" value="NZ_FQXM01000018.1"/>
</dbReference>
<evidence type="ECO:0000259" key="5">
    <source>
        <dbReference type="PROSITE" id="PS50893"/>
    </source>
</evidence>
<dbReference type="CDD" id="cd03255">
    <property type="entry name" value="ABC_MJ0796_LolCDE_FtsE"/>
    <property type="match status" value="1"/>
</dbReference>
<evidence type="ECO:0000313" key="7">
    <source>
        <dbReference type="Proteomes" id="UP000184447"/>
    </source>
</evidence>
<keyword evidence="7" id="KW-1185">Reference proteome</keyword>
<sequence length="231" mass="25644">MIEVKNIVKRYITGTIDFTALNSVSLKIEKGEFTSIMGPSGSGKSTFMNILGCLDRLDSGEYILNNQNISTLNDNELAAIRNKEIGFVFQSFNLLPRISVLENVELPMVYAGVSMKERREKALSALEKVGLLDRIQHRPNEISGGQKQRVAIARAIVNNPNVIMADEPTGNLDSKSTNDIISIFQKLNDEGATIVMVTHEPDVAKYTKRIVTFKDGVIVKDGEVENRLIME</sequence>